<dbReference type="AlphaFoldDB" id="A0A0M3J3M3"/>
<dbReference type="GO" id="GO:0005737">
    <property type="term" value="C:cytoplasm"/>
    <property type="evidence" value="ECO:0007669"/>
    <property type="project" value="TreeGrafter"/>
</dbReference>
<evidence type="ECO:0000256" key="4">
    <source>
        <dbReference type="ARBA" id="ARBA00023054"/>
    </source>
</evidence>
<dbReference type="PANTHER" id="PTHR13140">
    <property type="entry name" value="MYOSIN"/>
    <property type="match status" value="1"/>
</dbReference>
<dbReference type="Gene3D" id="1.20.58.60">
    <property type="match status" value="1"/>
</dbReference>
<dbReference type="WBParaSite" id="ASIM_0000213601-mRNA-1">
    <property type="protein sequence ID" value="ASIM_0000213601-mRNA-1"/>
    <property type="gene ID" value="ASIM_0000213601"/>
</dbReference>
<dbReference type="GO" id="GO:0000146">
    <property type="term" value="F:microfilament motor activity"/>
    <property type="evidence" value="ECO:0007669"/>
    <property type="project" value="TreeGrafter"/>
</dbReference>
<name>A0A0M3J3M3_ANISI</name>
<feature type="coiled-coil region" evidence="9">
    <location>
        <begin position="378"/>
        <end position="464"/>
    </location>
</feature>
<keyword evidence="5 8" id="KW-0518">Myosin</keyword>
<dbReference type="GO" id="GO:0016459">
    <property type="term" value="C:myosin complex"/>
    <property type="evidence" value="ECO:0007669"/>
    <property type="project" value="UniProtKB-KW"/>
</dbReference>
<dbReference type="SUPFAM" id="SSF90257">
    <property type="entry name" value="Myosin rod fragments"/>
    <property type="match status" value="1"/>
</dbReference>
<dbReference type="Gene3D" id="4.10.270.10">
    <property type="entry name" value="Myosin, subunit A"/>
    <property type="match status" value="1"/>
</dbReference>
<reference evidence="11" key="1">
    <citation type="submission" date="2017-02" db="UniProtKB">
        <authorList>
            <consortium name="WormBaseParasite"/>
        </authorList>
    </citation>
    <scope>IDENTIFICATION</scope>
</reference>
<dbReference type="SUPFAM" id="SSF52540">
    <property type="entry name" value="P-loop containing nucleoside triphosphate hydrolases"/>
    <property type="match status" value="1"/>
</dbReference>
<keyword evidence="6" id="KW-0505">Motor protein</keyword>
<dbReference type="GO" id="GO:0007015">
    <property type="term" value="P:actin filament organization"/>
    <property type="evidence" value="ECO:0007669"/>
    <property type="project" value="TreeGrafter"/>
</dbReference>
<dbReference type="SMART" id="SM00242">
    <property type="entry name" value="MYSc"/>
    <property type="match status" value="1"/>
</dbReference>
<dbReference type="InterPro" id="IPR027417">
    <property type="entry name" value="P-loop_NTPase"/>
</dbReference>
<evidence type="ECO:0000256" key="7">
    <source>
        <dbReference type="ARBA" id="ARBA00023203"/>
    </source>
</evidence>
<evidence type="ECO:0000259" key="10">
    <source>
        <dbReference type="PROSITE" id="PS51456"/>
    </source>
</evidence>
<evidence type="ECO:0000256" key="8">
    <source>
        <dbReference type="PROSITE-ProRule" id="PRU00782"/>
    </source>
</evidence>
<evidence type="ECO:0000256" key="1">
    <source>
        <dbReference type="ARBA" id="ARBA00008314"/>
    </source>
</evidence>
<dbReference type="InterPro" id="IPR036961">
    <property type="entry name" value="Kinesin_motor_dom_sf"/>
</dbReference>
<feature type="region of interest" description="Actin-binding" evidence="8">
    <location>
        <begin position="52"/>
        <end position="74"/>
    </location>
</feature>
<evidence type="ECO:0000256" key="6">
    <source>
        <dbReference type="ARBA" id="ARBA00023175"/>
    </source>
</evidence>
<feature type="domain" description="Myosin motor" evidence="10">
    <location>
        <begin position="1"/>
        <end position="177"/>
    </location>
</feature>
<comment type="similarity">
    <text evidence="1 8">Belongs to the TRAFAC class myosin-kinesin ATPase superfamily. Myosin family.</text>
</comment>
<evidence type="ECO:0000256" key="5">
    <source>
        <dbReference type="ARBA" id="ARBA00023123"/>
    </source>
</evidence>
<dbReference type="GO" id="GO:0051015">
    <property type="term" value="F:actin filament binding"/>
    <property type="evidence" value="ECO:0007669"/>
    <property type="project" value="TreeGrafter"/>
</dbReference>
<dbReference type="Pfam" id="PF00063">
    <property type="entry name" value="Myosin_head"/>
    <property type="match status" value="1"/>
</dbReference>
<keyword evidence="2" id="KW-0547">Nucleotide-binding</keyword>
<proteinExistence type="inferred from homology"/>
<keyword evidence="7 8" id="KW-0009">Actin-binding</keyword>
<organism evidence="11">
    <name type="scientific">Anisakis simplex</name>
    <name type="common">Herring worm</name>
    <dbReference type="NCBI Taxonomy" id="6269"/>
    <lineage>
        <taxon>Eukaryota</taxon>
        <taxon>Metazoa</taxon>
        <taxon>Ecdysozoa</taxon>
        <taxon>Nematoda</taxon>
        <taxon>Chromadorea</taxon>
        <taxon>Rhabditida</taxon>
        <taxon>Spirurina</taxon>
        <taxon>Ascaridomorpha</taxon>
        <taxon>Ascaridoidea</taxon>
        <taxon>Anisakidae</taxon>
        <taxon>Anisakis</taxon>
        <taxon>Anisakis simplex complex</taxon>
    </lineage>
</organism>
<feature type="coiled-coil region" evidence="9">
    <location>
        <begin position="294"/>
        <end position="328"/>
    </location>
</feature>
<dbReference type="Gene3D" id="3.40.850.10">
    <property type="entry name" value="Kinesin motor domain"/>
    <property type="match status" value="1"/>
</dbReference>
<keyword evidence="4 9" id="KW-0175">Coiled coil</keyword>
<dbReference type="GO" id="GO:0016020">
    <property type="term" value="C:membrane"/>
    <property type="evidence" value="ECO:0007669"/>
    <property type="project" value="TreeGrafter"/>
</dbReference>
<evidence type="ECO:0000313" key="11">
    <source>
        <dbReference type="WBParaSite" id="ASIM_0000213601-mRNA-1"/>
    </source>
</evidence>
<evidence type="ECO:0000256" key="9">
    <source>
        <dbReference type="SAM" id="Coils"/>
    </source>
</evidence>
<evidence type="ECO:0000256" key="3">
    <source>
        <dbReference type="ARBA" id="ARBA00022840"/>
    </source>
</evidence>
<sequence length="542" mass="61635">LKASQGNALLNEIWSDYITQEEASHASRSGGAKKKGKSGSFMTVSMLYRESLNNLMSMLYSTHPHFIRCIIPNEKKKSGLLDAALVLNQLTCNGVLEGIRICRKGFPNRTAHPDFVQRYSILGADESKSSQDPKECAMNMLKRLCMEGSMNEDMFKVGLSKVFFKAGVLAHLEDLRDAKLTQLISGFQAQIRYFFALYNVSNSIVTLFKKRERKFLCFIRDTPKGRTKLASIFEFQIDLKEREKRFAAALIIQRNVGQWAGVIGWSWFRLYVDTIPIIQEAKRGEILDTLRSNIGEFEQKLAGRQQKRDALEQQLKAICDENERIAEEVRNSASGNVEVEHEMQKMLEQQSVIETQINESEAKLNDEKRKTDAECEAVSKLAKELQSMQSALQNTELTKRKMSAEQMSLTNQIRSLSNEIALQKQNLTKLSKQSNQQQQLNQQIAQQLETAKKHNADLENVQSRLTSAISAAEGSLHAQKTATADTERAKRKLEGELKVEDENLKEVSKEKEDLVGALRRKETALRDARRDVDDRRALQRKL</sequence>
<evidence type="ECO:0000256" key="2">
    <source>
        <dbReference type="ARBA" id="ARBA00022741"/>
    </source>
</evidence>
<dbReference type="PANTHER" id="PTHR13140:SF857">
    <property type="entry name" value="MYOSIN-11"/>
    <property type="match status" value="1"/>
</dbReference>
<comment type="caution">
    <text evidence="8">Lacks conserved residue(s) required for the propagation of feature annotation.</text>
</comment>
<keyword evidence="3" id="KW-0067">ATP-binding</keyword>
<protein>
    <submittedName>
        <fullName evidence="11">Myosin motor domain-containing protein</fullName>
    </submittedName>
</protein>
<dbReference type="InterPro" id="IPR001609">
    <property type="entry name" value="Myosin_head_motor_dom-like"/>
</dbReference>
<accession>A0A0M3J3M3</accession>
<dbReference type="Gene3D" id="1.20.5.340">
    <property type="match status" value="1"/>
</dbReference>
<dbReference type="GO" id="GO:0005524">
    <property type="term" value="F:ATP binding"/>
    <property type="evidence" value="ECO:0007669"/>
    <property type="project" value="UniProtKB-KW"/>
</dbReference>
<feature type="coiled-coil region" evidence="9">
    <location>
        <begin position="490"/>
        <end position="524"/>
    </location>
</feature>
<dbReference type="PROSITE" id="PS51456">
    <property type="entry name" value="MYOSIN_MOTOR"/>
    <property type="match status" value="1"/>
</dbReference>